<dbReference type="GO" id="GO:0046872">
    <property type="term" value="F:metal ion binding"/>
    <property type="evidence" value="ECO:0007669"/>
    <property type="project" value="UniProtKB-KW"/>
</dbReference>
<feature type="binding site" evidence="5">
    <location>
        <position position="119"/>
    </location>
    <ligand>
        <name>Mn(2+)</name>
        <dbReference type="ChEBI" id="CHEBI:29035"/>
    </ligand>
</feature>
<reference evidence="10" key="1">
    <citation type="submission" date="2021-01" db="EMBL/GenBank/DDBJ databases">
        <authorList>
            <person name="Corre E."/>
            <person name="Pelletier E."/>
            <person name="Niang G."/>
            <person name="Scheremetjew M."/>
            <person name="Finn R."/>
            <person name="Kale V."/>
            <person name="Holt S."/>
            <person name="Cochrane G."/>
            <person name="Meng A."/>
            <person name="Brown T."/>
            <person name="Cohen L."/>
        </authorList>
    </citation>
    <scope>NUCLEOTIDE SEQUENCE</scope>
    <source>
        <strain evidence="10">CCAP979/52</strain>
    </source>
</reference>
<evidence type="ECO:0000313" key="10">
    <source>
        <dbReference type="EMBL" id="CAD8623097.1"/>
    </source>
</evidence>
<dbReference type="SUPFAM" id="SSF46609">
    <property type="entry name" value="Fe,Mn superoxide dismutase (SOD), N-terminal domain"/>
    <property type="match status" value="1"/>
</dbReference>
<evidence type="ECO:0000256" key="6">
    <source>
        <dbReference type="RuleBase" id="RU000414"/>
    </source>
</evidence>
<keyword evidence="4 6" id="KW-0560">Oxidoreductase</keyword>
<evidence type="ECO:0000259" key="8">
    <source>
        <dbReference type="Pfam" id="PF00081"/>
    </source>
</evidence>
<feature type="chain" id="PRO_5031035747" description="Superoxide dismutase" evidence="7">
    <location>
        <begin position="18"/>
        <end position="241"/>
    </location>
</feature>
<feature type="binding site" evidence="5">
    <location>
        <position position="205"/>
    </location>
    <ligand>
        <name>Mn(2+)</name>
        <dbReference type="ChEBI" id="CHEBI:29035"/>
    </ligand>
</feature>
<dbReference type="AlphaFoldDB" id="A0A7S0Q8E1"/>
<dbReference type="InterPro" id="IPR019831">
    <property type="entry name" value="Mn/Fe_SOD_N"/>
</dbReference>
<feature type="domain" description="Manganese/iron superoxide dismutase N-terminal" evidence="8">
    <location>
        <begin position="45"/>
        <end position="127"/>
    </location>
</feature>
<dbReference type="GO" id="GO:0004784">
    <property type="term" value="F:superoxide dismutase activity"/>
    <property type="evidence" value="ECO:0007669"/>
    <property type="project" value="UniProtKB-EC"/>
</dbReference>
<dbReference type="Gene3D" id="1.10.287.990">
    <property type="entry name" value="Fe,Mn superoxide dismutase (SOD) domain"/>
    <property type="match status" value="1"/>
</dbReference>
<dbReference type="PROSITE" id="PS00088">
    <property type="entry name" value="SOD_MN"/>
    <property type="match status" value="1"/>
</dbReference>
<feature type="binding site" evidence="5">
    <location>
        <position position="68"/>
    </location>
    <ligand>
        <name>Mn(2+)</name>
        <dbReference type="ChEBI" id="CHEBI:29035"/>
    </ligand>
</feature>
<feature type="domain" description="Manganese/iron superoxide dismutase C-terminal" evidence="9">
    <location>
        <begin position="134"/>
        <end position="234"/>
    </location>
</feature>
<dbReference type="PRINTS" id="PR01703">
    <property type="entry name" value="MNSODISMTASE"/>
</dbReference>
<evidence type="ECO:0000256" key="1">
    <source>
        <dbReference type="ARBA" id="ARBA00008714"/>
    </source>
</evidence>
<dbReference type="InterPro" id="IPR036324">
    <property type="entry name" value="Mn/Fe_SOD_N_sf"/>
</dbReference>
<name>A0A7S0Q8E1_9CRYP</name>
<gene>
    <name evidence="10" type="ORF">CCUR1050_LOCUS772</name>
</gene>
<comment type="similarity">
    <text evidence="1 6">Belongs to the iron/manganese superoxide dismutase family.</text>
</comment>
<dbReference type="Pfam" id="PF00081">
    <property type="entry name" value="Sod_Fe_N"/>
    <property type="match status" value="1"/>
</dbReference>
<dbReference type="PIRSF" id="PIRSF000349">
    <property type="entry name" value="SODismutase"/>
    <property type="match status" value="1"/>
</dbReference>
<keyword evidence="7" id="KW-0732">Signal</keyword>
<dbReference type="PANTHER" id="PTHR42769">
    <property type="entry name" value="SUPEROXIDE DISMUTASE"/>
    <property type="match status" value="1"/>
</dbReference>
<accession>A0A7S0Q8E1</accession>
<sequence length="241" mass="26235">MISKAVLVLSLASSALAFAPASGFLGSGIQLRQGSNRGGVSMKIELAPLPYDYTALEPKISKTTLTIHHDKHHAKYVTVANQMIEGTEMEKDDCTTIVLKAHKAANQPLFNNAAQAWNHEFYWNSMKANGGGAPTGALADQINKDFGSFDAFKTKFAEAGNTAFGSGWAWLSWDGSKLVVDKTIGAGNPVTEGKTPLVTMDVWEHAYYVDYQNMRATYVTTFLDSLVNWDFVAANFAKAKK</sequence>
<dbReference type="Gene3D" id="3.55.40.20">
    <property type="entry name" value="Iron/manganese superoxide dismutase, C-terminal domain"/>
    <property type="match status" value="1"/>
</dbReference>
<dbReference type="InterPro" id="IPR001189">
    <property type="entry name" value="Mn/Fe_SOD"/>
</dbReference>
<evidence type="ECO:0000256" key="5">
    <source>
        <dbReference type="PIRSR" id="PIRSR000349-1"/>
    </source>
</evidence>
<evidence type="ECO:0000256" key="4">
    <source>
        <dbReference type="ARBA" id="ARBA00023002"/>
    </source>
</evidence>
<protein>
    <recommendedName>
        <fullName evidence="2 6">Superoxide dismutase</fullName>
        <ecNumber evidence="2 6">1.15.1.1</ecNumber>
    </recommendedName>
</protein>
<dbReference type="EC" id="1.15.1.1" evidence="2 6"/>
<dbReference type="InterPro" id="IPR036314">
    <property type="entry name" value="SOD_C_sf"/>
</dbReference>
<dbReference type="InterPro" id="IPR019832">
    <property type="entry name" value="Mn/Fe_SOD_C"/>
</dbReference>
<feature type="binding site" evidence="5">
    <location>
        <position position="201"/>
    </location>
    <ligand>
        <name>Mn(2+)</name>
        <dbReference type="ChEBI" id="CHEBI:29035"/>
    </ligand>
</feature>
<comment type="catalytic activity">
    <reaction evidence="6">
        <text>2 superoxide + 2 H(+) = H2O2 + O2</text>
        <dbReference type="Rhea" id="RHEA:20696"/>
        <dbReference type="ChEBI" id="CHEBI:15378"/>
        <dbReference type="ChEBI" id="CHEBI:15379"/>
        <dbReference type="ChEBI" id="CHEBI:16240"/>
        <dbReference type="ChEBI" id="CHEBI:18421"/>
        <dbReference type="EC" id="1.15.1.1"/>
    </reaction>
</comment>
<organism evidence="10">
    <name type="scientific">Cryptomonas curvata</name>
    <dbReference type="NCBI Taxonomy" id="233186"/>
    <lineage>
        <taxon>Eukaryota</taxon>
        <taxon>Cryptophyceae</taxon>
        <taxon>Cryptomonadales</taxon>
        <taxon>Cryptomonadaceae</taxon>
        <taxon>Cryptomonas</taxon>
    </lineage>
</organism>
<evidence type="ECO:0000259" key="9">
    <source>
        <dbReference type="Pfam" id="PF02777"/>
    </source>
</evidence>
<dbReference type="Pfam" id="PF02777">
    <property type="entry name" value="Sod_Fe_C"/>
    <property type="match status" value="1"/>
</dbReference>
<dbReference type="InterPro" id="IPR019833">
    <property type="entry name" value="Mn/Fe_SOD_BS"/>
</dbReference>
<proteinExistence type="inferred from homology"/>
<keyword evidence="3 5" id="KW-0479">Metal-binding</keyword>
<dbReference type="EMBL" id="HBEZ01001304">
    <property type="protein sequence ID" value="CAD8623097.1"/>
    <property type="molecule type" value="Transcribed_RNA"/>
</dbReference>
<comment type="function">
    <text evidence="6">Destroys radicals which are normally produced within the cells and which are toxic to biological systems.</text>
</comment>
<evidence type="ECO:0000256" key="2">
    <source>
        <dbReference type="ARBA" id="ARBA00012682"/>
    </source>
</evidence>
<dbReference type="PANTHER" id="PTHR42769:SF3">
    <property type="entry name" value="SUPEROXIDE DISMUTASE [FE] 2, CHLOROPLASTIC"/>
    <property type="match status" value="1"/>
</dbReference>
<evidence type="ECO:0000256" key="7">
    <source>
        <dbReference type="SAM" id="SignalP"/>
    </source>
</evidence>
<feature type="signal peptide" evidence="7">
    <location>
        <begin position="1"/>
        <end position="17"/>
    </location>
</feature>
<dbReference type="SUPFAM" id="SSF54719">
    <property type="entry name" value="Fe,Mn superoxide dismutase (SOD), C-terminal domain"/>
    <property type="match status" value="1"/>
</dbReference>
<evidence type="ECO:0000256" key="3">
    <source>
        <dbReference type="ARBA" id="ARBA00022723"/>
    </source>
</evidence>